<evidence type="ECO:0000313" key="1">
    <source>
        <dbReference type="EMBL" id="PSG90023.1"/>
    </source>
</evidence>
<organism evidence="1 2">
    <name type="scientific">Aurantibacter aestuarii</name>
    <dbReference type="NCBI Taxonomy" id="1266046"/>
    <lineage>
        <taxon>Bacteria</taxon>
        <taxon>Pseudomonadati</taxon>
        <taxon>Bacteroidota</taxon>
        <taxon>Flavobacteriia</taxon>
        <taxon>Flavobacteriales</taxon>
        <taxon>Flavobacteriaceae</taxon>
        <taxon>Aurantibacter</taxon>
    </lineage>
</organism>
<comment type="caution">
    <text evidence="1">The sequence shown here is derived from an EMBL/GenBank/DDBJ whole genome shotgun (WGS) entry which is preliminary data.</text>
</comment>
<dbReference type="EMBL" id="PXOQ01000007">
    <property type="protein sequence ID" value="PSG90023.1"/>
    <property type="molecule type" value="Genomic_DNA"/>
</dbReference>
<dbReference type="Proteomes" id="UP000238426">
    <property type="component" value="Unassembled WGS sequence"/>
</dbReference>
<reference evidence="1 2" key="1">
    <citation type="submission" date="2018-03" db="EMBL/GenBank/DDBJ databases">
        <title>Mesoflavibacter sp. HG37 and Mesoflavibacter sp. HG96 sp.nov., two marine bacteria isolated from seawater of Western Pacific Ocean.</title>
        <authorList>
            <person name="Cheng H."/>
            <person name="Wu Y.-H."/>
            <person name="Guo L.-L."/>
            <person name="Xu X.-W."/>
        </authorList>
    </citation>
    <scope>NUCLEOTIDE SEQUENCE [LARGE SCALE GENOMIC DNA]</scope>
    <source>
        <strain evidence="1 2">KCTC 32269</strain>
    </source>
</reference>
<dbReference type="AlphaFoldDB" id="A0A2T1NC52"/>
<keyword evidence="2" id="KW-1185">Reference proteome</keyword>
<protein>
    <submittedName>
        <fullName evidence="1">Uncharacterized protein</fullName>
    </submittedName>
</protein>
<proteinExistence type="predicted"/>
<accession>A0A2T1NC52</accession>
<gene>
    <name evidence="1" type="ORF">C7H52_01765</name>
</gene>
<name>A0A2T1NC52_9FLAO</name>
<evidence type="ECO:0000313" key="2">
    <source>
        <dbReference type="Proteomes" id="UP000238426"/>
    </source>
</evidence>
<dbReference type="OrthoDB" id="9806835at2"/>
<dbReference type="RefSeq" id="WP_106462166.1">
    <property type="nucleotide sequence ID" value="NZ_PXOQ01000007.1"/>
</dbReference>
<sequence>MLNFIALIQTTYTNAYKSAYDLTLKKEFSTPKIYTANNDATRTTNIATNTATRTTNVATSRTTN</sequence>